<dbReference type="AlphaFoldDB" id="A0A1U6JJS5"/>
<sequence>MEQNIIEILKIIVPFVGTVLVGIFVFTSKNKNSIKNKKSNNINNSTNTNVQGNNYGINNKIDK</sequence>
<dbReference type="Proteomes" id="UP000190476">
    <property type="component" value="Chromosome I"/>
</dbReference>
<feature type="transmembrane region" description="Helical" evidence="2">
    <location>
        <begin position="6"/>
        <end position="27"/>
    </location>
</feature>
<dbReference type="EMBL" id="LT799839">
    <property type="protein sequence ID" value="SLK20529.1"/>
    <property type="molecule type" value="Genomic_DNA"/>
</dbReference>
<protein>
    <submittedName>
        <fullName evidence="3">Uncharacterized protein</fullName>
    </submittedName>
</protein>
<gene>
    <name evidence="3" type="ORF">CCH01_19050</name>
</gene>
<feature type="compositionally biased region" description="Low complexity" evidence="1">
    <location>
        <begin position="39"/>
        <end position="49"/>
    </location>
</feature>
<dbReference type="RefSeq" id="WP_079481512.1">
    <property type="nucleotide sequence ID" value="NZ_CBML010000006.1"/>
</dbReference>
<proteinExistence type="predicted"/>
<name>A0A1U6JJS5_9CLOT</name>
<reference evidence="4" key="1">
    <citation type="submission" date="2017-03" db="EMBL/GenBank/DDBJ databases">
        <authorList>
            <person name="Falquet L."/>
            <person name="Falquet L."/>
        </authorList>
    </citation>
    <scope>NUCLEOTIDE SEQUENCE [LARGE SCALE GENOMIC DNA]</scope>
</reference>
<keyword evidence="2" id="KW-0472">Membrane</keyword>
<keyword evidence="2" id="KW-0812">Transmembrane</keyword>
<accession>A0A1U6JJS5</accession>
<organism evidence="3 4">
    <name type="scientific">Clostridium chauvoei JF4335</name>
    <dbReference type="NCBI Taxonomy" id="1351755"/>
    <lineage>
        <taxon>Bacteria</taxon>
        <taxon>Bacillati</taxon>
        <taxon>Bacillota</taxon>
        <taxon>Clostridia</taxon>
        <taxon>Eubacteriales</taxon>
        <taxon>Clostridiaceae</taxon>
        <taxon>Clostridium</taxon>
    </lineage>
</organism>
<keyword evidence="4" id="KW-1185">Reference proteome</keyword>
<keyword evidence="2" id="KW-1133">Transmembrane helix</keyword>
<evidence type="ECO:0000256" key="1">
    <source>
        <dbReference type="SAM" id="MobiDB-lite"/>
    </source>
</evidence>
<feature type="region of interest" description="Disordered" evidence="1">
    <location>
        <begin position="35"/>
        <end position="63"/>
    </location>
</feature>
<evidence type="ECO:0000313" key="4">
    <source>
        <dbReference type="Proteomes" id="UP000190476"/>
    </source>
</evidence>
<evidence type="ECO:0000313" key="3">
    <source>
        <dbReference type="EMBL" id="SLK20529.1"/>
    </source>
</evidence>
<dbReference type="GeneID" id="66302221"/>
<evidence type="ECO:0000256" key="2">
    <source>
        <dbReference type="SAM" id="Phobius"/>
    </source>
</evidence>
<dbReference type="STRING" id="1351755.CCH01_19050"/>